<accession>A0AAV4ETD2</accession>
<dbReference type="Proteomes" id="UP000762676">
    <property type="component" value="Unassembled WGS sequence"/>
</dbReference>
<dbReference type="EMBL" id="BMAT01003889">
    <property type="protein sequence ID" value="GFR64229.1"/>
    <property type="molecule type" value="Genomic_DNA"/>
</dbReference>
<dbReference type="AlphaFoldDB" id="A0AAV4ETD2"/>
<gene>
    <name evidence="1" type="ORF">ElyMa_001916500</name>
</gene>
<reference evidence="1 2" key="1">
    <citation type="journal article" date="2021" name="Elife">
        <title>Chloroplast acquisition without the gene transfer in kleptoplastic sea slugs, Plakobranchus ocellatus.</title>
        <authorList>
            <person name="Maeda T."/>
            <person name="Takahashi S."/>
            <person name="Yoshida T."/>
            <person name="Shimamura S."/>
            <person name="Takaki Y."/>
            <person name="Nagai Y."/>
            <person name="Toyoda A."/>
            <person name="Suzuki Y."/>
            <person name="Arimoto A."/>
            <person name="Ishii H."/>
            <person name="Satoh N."/>
            <person name="Nishiyama T."/>
            <person name="Hasebe M."/>
            <person name="Maruyama T."/>
            <person name="Minagawa J."/>
            <person name="Obokata J."/>
            <person name="Shigenobu S."/>
        </authorList>
    </citation>
    <scope>NUCLEOTIDE SEQUENCE [LARGE SCALE GENOMIC DNA]</scope>
</reference>
<keyword evidence="2" id="KW-1185">Reference proteome</keyword>
<sequence>MGPTCTSTYCQKSKSRHCSTFDEERRKAIFTEFWNMGSWDERYTYVKTIVKKVKRKRARSESEERDSSYEWNLLSTEGENKQDQCDVCVGFKHGNIARDVYEHHVARKSAAQEMKAEIFDKVTPENVSVWTMDLESVLMCPKTKASAMYYRTKLVVHNMTYFNLKTKEGFCYVFDESNTYLSSQIFGYLHHNHFSTQMFPMLLFGVMVVAIRINV</sequence>
<evidence type="ECO:0000313" key="2">
    <source>
        <dbReference type="Proteomes" id="UP000762676"/>
    </source>
</evidence>
<comment type="caution">
    <text evidence="1">The sequence shown here is derived from an EMBL/GenBank/DDBJ whole genome shotgun (WGS) entry which is preliminary data.</text>
</comment>
<proteinExistence type="predicted"/>
<dbReference type="PANTHER" id="PTHR10773">
    <property type="entry name" value="DNA-DIRECTED RNA POLYMERASES I, II, AND III SUBUNIT RPABC2"/>
    <property type="match status" value="1"/>
</dbReference>
<protein>
    <submittedName>
        <fullName evidence="1">Uncharacterized protein</fullName>
    </submittedName>
</protein>
<organism evidence="1 2">
    <name type="scientific">Elysia marginata</name>
    <dbReference type="NCBI Taxonomy" id="1093978"/>
    <lineage>
        <taxon>Eukaryota</taxon>
        <taxon>Metazoa</taxon>
        <taxon>Spiralia</taxon>
        <taxon>Lophotrochozoa</taxon>
        <taxon>Mollusca</taxon>
        <taxon>Gastropoda</taxon>
        <taxon>Heterobranchia</taxon>
        <taxon>Euthyneura</taxon>
        <taxon>Panpulmonata</taxon>
        <taxon>Sacoglossa</taxon>
        <taxon>Placobranchoidea</taxon>
        <taxon>Plakobranchidae</taxon>
        <taxon>Elysia</taxon>
    </lineage>
</organism>
<name>A0AAV4ETD2_9GAST</name>
<evidence type="ECO:0000313" key="1">
    <source>
        <dbReference type="EMBL" id="GFR64229.1"/>
    </source>
</evidence>
<dbReference type="PANTHER" id="PTHR10773:SF19">
    <property type="match status" value="1"/>
</dbReference>